<accession>A0AC61D6T3</accession>
<keyword evidence="1" id="KW-0540">Nuclease</keyword>
<proteinExistence type="predicted"/>
<keyword evidence="2" id="KW-1185">Reference proteome</keyword>
<organism evidence="1 2">
    <name type="scientific">Sporanaerobium hydrogeniformans</name>
    <dbReference type="NCBI Taxonomy" id="3072179"/>
    <lineage>
        <taxon>Bacteria</taxon>
        <taxon>Bacillati</taxon>
        <taxon>Bacillota</taxon>
        <taxon>Clostridia</taxon>
        <taxon>Lachnospirales</taxon>
        <taxon>Lachnospiraceae</taxon>
        <taxon>Sporanaerobium</taxon>
    </lineage>
</organism>
<name>A0AC61D6T3_9FIRM</name>
<protein>
    <submittedName>
        <fullName evidence="1">Endonuclease</fullName>
    </submittedName>
</protein>
<dbReference type="Proteomes" id="UP000224460">
    <property type="component" value="Unassembled WGS sequence"/>
</dbReference>
<reference evidence="1" key="1">
    <citation type="submission" date="2017-10" db="EMBL/GenBank/DDBJ databases">
        <title>Genome sequence of cellulolytic Lachnospiraceae bacterium XHS1971 isolated from hotspring sediment.</title>
        <authorList>
            <person name="Vasudevan G."/>
            <person name="Joshi A.J."/>
            <person name="Hivarkar S."/>
            <person name="Lanjekar V.B."/>
            <person name="Dhakephalkar P.K."/>
            <person name="Dagar S."/>
        </authorList>
    </citation>
    <scope>NUCLEOTIDE SEQUENCE</scope>
    <source>
        <strain evidence="1">XHS1971</strain>
    </source>
</reference>
<gene>
    <name evidence="1" type="ORF">CS063_16055</name>
</gene>
<comment type="caution">
    <text evidence="1">The sequence shown here is derived from an EMBL/GenBank/DDBJ whole genome shotgun (WGS) entry which is preliminary data.</text>
</comment>
<keyword evidence="1" id="KW-0255">Endonuclease</keyword>
<evidence type="ECO:0000313" key="2">
    <source>
        <dbReference type="Proteomes" id="UP000224460"/>
    </source>
</evidence>
<sequence>MKIMTFNLRSDNILDIHNRWKKRKEIVYKVINKYQCDIIGLQEVTGQMEKDIKENMEAYQIFGEGRTKKLFLEKNNLLIKHNYPIQAPETFWLSSTPDRVGSSIWYSLFPRICTTAIVEVKPGVCVRVYNTHLDCLLPYAREYGLKKIAQAMEKYQKQEDLPCILMGDFNATPESKLIKNFKNGVYSNKHFIAVQEMDSQLYKESTMGMFKGKEKGMHIDYIFVSDDFNIKDVRIVRDNMEGKYPSDHYPIIADIEL</sequence>
<evidence type="ECO:0000313" key="1">
    <source>
        <dbReference type="EMBL" id="PHV69394.1"/>
    </source>
</evidence>
<dbReference type="EMBL" id="PEDL01000030">
    <property type="protein sequence ID" value="PHV69394.1"/>
    <property type="molecule type" value="Genomic_DNA"/>
</dbReference>
<keyword evidence="1" id="KW-0378">Hydrolase</keyword>